<dbReference type="GO" id="GO:0006465">
    <property type="term" value="P:signal peptide processing"/>
    <property type="evidence" value="ECO:0007669"/>
    <property type="project" value="TreeGrafter"/>
</dbReference>
<evidence type="ECO:0000256" key="9">
    <source>
        <dbReference type="SAM" id="Phobius"/>
    </source>
</evidence>
<dbReference type="AlphaFoldDB" id="A0A084AU04"/>
<keyword evidence="11" id="KW-1185">Reference proteome</keyword>
<dbReference type="InterPro" id="IPR007369">
    <property type="entry name" value="Peptidase_A22B_SPP"/>
</dbReference>
<feature type="region of interest" description="Disordered" evidence="8">
    <location>
        <begin position="528"/>
        <end position="581"/>
    </location>
</feature>
<accession>A0A084AU04</accession>
<evidence type="ECO:0000256" key="4">
    <source>
        <dbReference type="ARBA" id="ARBA00022801"/>
    </source>
</evidence>
<feature type="region of interest" description="Disordered" evidence="8">
    <location>
        <begin position="67"/>
        <end position="88"/>
    </location>
</feature>
<feature type="transmembrane region" description="Helical" evidence="9">
    <location>
        <begin position="97"/>
        <end position="115"/>
    </location>
</feature>
<dbReference type="Proteomes" id="UP000028045">
    <property type="component" value="Unassembled WGS sequence"/>
</dbReference>
<dbReference type="OrthoDB" id="29661at2759"/>
<evidence type="ECO:0000256" key="3">
    <source>
        <dbReference type="ARBA" id="ARBA00022692"/>
    </source>
</evidence>
<feature type="transmembrane region" description="Helical" evidence="9">
    <location>
        <begin position="464"/>
        <end position="482"/>
    </location>
</feature>
<feature type="transmembrane region" description="Helical" evidence="9">
    <location>
        <begin position="288"/>
        <end position="313"/>
    </location>
</feature>
<feature type="transmembrane region" description="Helical" evidence="9">
    <location>
        <begin position="333"/>
        <end position="352"/>
    </location>
</feature>
<feature type="transmembrane region" description="Helical" evidence="9">
    <location>
        <begin position="435"/>
        <end position="458"/>
    </location>
</feature>
<evidence type="ECO:0000313" key="11">
    <source>
        <dbReference type="Proteomes" id="UP000028045"/>
    </source>
</evidence>
<dbReference type="GO" id="GO:0098553">
    <property type="term" value="C:lumenal side of endoplasmic reticulum membrane"/>
    <property type="evidence" value="ECO:0007669"/>
    <property type="project" value="TreeGrafter"/>
</dbReference>
<dbReference type="PANTHER" id="PTHR12174:SF23">
    <property type="entry name" value="MINOR HISTOCOMPATIBILITY ANTIGEN H13"/>
    <property type="match status" value="1"/>
</dbReference>
<name>A0A084AU04_STACB</name>
<organism evidence="10 11">
    <name type="scientific">Stachybotrys chartarum (strain CBS 109288 / IBT 7711)</name>
    <name type="common">Toxic black mold</name>
    <name type="synonym">Stilbospora chartarum</name>
    <dbReference type="NCBI Taxonomy" id="1280523"/>
    <lineage>
        <taxon>Eukaryota</taxon>
        <taxon>Fungi</taxon>
        <taxon>Dikarya</taxon>
        <taxon>Ascomycota</taxon>
        <taxon>Pezizomycotina</taxon>
        <taxon>Sordariomycetes</taxon>
        <taxon>Hypocreomycetidae</taxon>
        <taxon>Hypocreales</taxon>
        <taxon>Stachybotryaceae</taxon>
        <taxon>Stachybotrys</taxon>
    </lineage>
</organism>
<keyword evidence="3 9" id="KW-0812">Transmembrane</keyword>
<dbReference type="GO" id="GO:0042500">
    <property type="term" value="F:aspartic endopeptidase activity, intramembrane cleaving"/>
    <property type="evidence" value="ECO:0007669"/>
    <property type="project" value="InterPro"/>
</dbReference>
<evidence type="ECO:0000256" key="1">
    <source>
        <dbReference type="ARBA" id="ARBA00004477"/>
    </source>
</evidence>
<protein>
    <submittedName>
        <fullName evidence="10">Uncharacterized protein</fullName>
    </submittedName>
</protein>
<dbReference type="GO" id="GO:0033619">
    <property type="term" value="P:membrane protein proteolysis"/>
    <property type="evidence" value="ECO:0007669"/>
    <property type="project" value="TreeGrafter"/>
</dbReference>
<gene>
    <name evidence="10" type="ORF">S7711_00651</name>
</gene>
<feature type="compositionally biased region" description="Basic and acidic residues" evidence="8">
    <location>
        <begin position="528"/>
        <end position="559"/>
    </location>
</feature>
<evidence type="ECO:0000313" key="10">
    <source>
        <dbReference type="EMBL" id="KEY68783.1"/>
    </source>
</evidence>
<dbReference type="Pfam" id="PF04258">
    <property type="entry name" value="Peptidase_A22B"/>
    <property type="match status" value="1"/>
</dbReference>
<dbReference type="EMBL" id="KL648566">
    <property type="protein sequence ID" value="KEY68783.1"/>
    <property type="molecule type" value="Genomic_DNA"/>
</dbReference>
<evidence type="ECO:0000256" key="6">
    <source>
        <dbReference type="ARBA" id="ARBA00022989"/>
    </source>
</evidence>
<feature type="transmembrane region" description="Helical" evidence="9">
    <location>
        <begin position="246"/>
        <end position="267"/>
    </location>
</feature>
<keyword evidence="6 9" id="KW-1133">Transmembrane helix</keyword>
<dbReference type="SMART" id="SM00730">
    <property type="entry name" value="PSN"/>
    <property type="match status" value="1"/>
</dbReference>
<evidence type="ECO:0000256" key="2">
    <source>
        <dbReference type="ARBA" id="ARBA00006859"/>
    </source>
</evidence>
<proteinExistence type="inferred from homology"/>
<keyword evidence="4" id="KW-0378">Hydrolase</keyword>
<evidence type="ECO:0000256" key="7">
    <source>
        <dbReference type="ARBA" id="ARBA00023136"/>
    </source>
</evidence>
<sequence length="581" mass="63735">MGNNNTAAELVQGGFDSLNATLNATSAAVPASQGLFEDASFFLLELQLVFGAMGIIYVSSHAALRRPPSAAPRKSKKPGQKHEDETQFTQGLEPSDAILFPLLAGALLIGLYYLIQWLKDPAILNTILRYYMSSVSIASLLTLFAHAVDLATNFVFPDFWRGSDGVLRKVDQKTRTVSICDDVGNAVQGAEATSNPLPGPFGFLGTFERVRKAGWEVRGLLTRHWILRFFVHGAVEEKAKIKFSHMLGVLMAVATALLYFSTSMTLLSNMLGYGMCYGSLQLLSPTDFMTGALVLSGLFFYDIVMVFYTPYMVTVATTLDVPIKLTFKAAGRQSILGLGDIVIPGILIAWTLRLDLYIHYLRKVKYEATDLKIVEKDAATGAVVERNEKKHREVKAQYADAKGNWGNLLWTRGSWFLSQRQQIPPSIAASRFSKVYFSAAMVGYLLGMLATLAMLLVFKRGQPALLYLVPGVLGAIIVTALARGEFKELWTYTEDDSMDTVDVVVEVDGDGKPVKKIGKLEDGVVDTTKEKKGAKEKSRGEKAADTTKDKGEADKEGKPQKGHRVFLLSLEAPPEGDDELE</sequence>
<evidence type="ECO:0000256" key="5">
    <source>
        <dbReference type="ARBA" id="ARBA00022824"/>
    </source>
</evidence>
<evidence type="ECO:0000256" key="8">
    <source>
        <dbReference type="SAM" id="MobiDB-lite"/>
    </source>
</evidence>
<comment type="subcellular location">
    <subcellularLocation>
        <location evidence="1">Endoplasmic reticulum membrane</location>
        <topology evidence="1">Multi-pass membrane protein</topology>
    </subcellularLocation>
</comment>
<keyword evidence="5" id="KW-0256">Endoplasmic reticulum</keyword>
<comment type="similarity">
    <text evidence="2">Belongs to the peptidase A22B family.</text>
</comment>
<dbReference type="PANTHER" id="PTHR12174">
    <property type="entry name" value="SIGNAL PEPTIDE PEPTIDASE"/>
    <property type="match status" value="1"/>
</dbReference>
<feature type="transmembrane region" description="Helical" evidence="9">
    <location>
        <begin position="127"/>
        <end position="148"/>
    </location>
</feature>
<dbReference type="GO" id="GO:0098554">
    <property type="term" value="C:cytoplasmic side of endoplasmic reticulum membrane"/>
    <property type="evidence" value="ECO:0007669"/>
    <property type="project" value="TreeGrafter"/>
</dbReference>
<reference evidence="10 11" key="1">
    <citation type="journal article" date="2014" name="BMC Genomics">
        <title>Comparative genome sequencing reveals chemotype-specific gene clusters in the toxigenic black mold Stachybotrys.</title>
        <authorList>
            <person name="Semeiks J."/>
            <person name="Borek D."/>
            <person name="Otwinowski Z."/>
            <person name="Grishin N.V."/>
        </authorList>
    </citation>
    <scope>NUCLEOTIDE SEQUENCE [LARGE SCALE GENOMIC DNA]</scope>
    <source>
        <strain evidence="11">CBS 109288 / IBT 7711</strain>
    </source>
</reference>
<dbReference type="InterPro" id="IPR006639">
    <property type="entry name" value="Preselin/SPP"/>
</dbReference>
<feature type="transmembrane region" description="Helical" evidence="9">
    <location>
        <begin position="41"/>
        <end position="59"/>
    </location>
</feature>
<dbReference type="HOGENOM" id="CLU_023799_1_1_1"/>
<keyword evidence="7 9" id="KW-0472">Membrane</keyword>